<dbReference type="NCBIfam" id="NF003548">
    <property type="entry name" value="PRK05205.1-4"/>
    <property type="match status" value="1"/>
</dbReference>
<evidence type="ECO:0000259" key="5">
    <source>
        <dbReference type="Pfam" id="PF00156"/>
    </source>
</evidence>
<comment type="similarity">
    <text evidence="1 4">Belongs to the purine/pyrimidine phosphoribosyltransferase family. PyrR subfamily.</text>
</comment>
<organism evidence="6 7">
    <name type="scientific">Williamsoniiplasma lucivorax</name>
    <dbReference type="NCBI Taxonomy" id="209274"/>
    <lineage>
        <taxon>Bacteria</taxon>
        <taxon>Bacillati</taxon>
        <taxon>Mycoplasmatota</taxon>
        <taxon>Mollicutes</taxon>
        <taxon>Entomoplasmatales</taxon>
        <taxon>Williamsoniiplasma</taxon>
    </lineage>
</organism>
<comment type="caution">
    <text evidence="6">The sequence shown here is derived from an EMBL/GenBank/DDBJ whole genome shotgun (WGS) entry which is preliminary data.</text>
</comment>
<dbReference type="InterPro" id="IPR050137">
    <property type="entry name" value="PyrR_bifunctional"/>
</dbReference>
<evidence type="ECO:0000256" key="1">
    <source>
        <dbReference type="ARBA" id="ARBA00005565"/>
    </source>
</evidence>
<protein>
    <recommendedName>
        <fullName evidence="4">Bifunctional protein PyrR</fullName>
    </recommendedName>
    <domain>
        <recommendedName>
            <fullName evidence="4">Pyrimidine operon regulatory protein</fullName>
        </recommendedName>
    </domain>
    <domain>
        <recommendedName>
            <fullName evidence="4">Uracil phosphoribosyltransferase</fullName>
            <shortName evidence="4">UPRTase</shortName>
            <ecNumber evidence="4">2.4.2.9</ecNumber>
        </recommendedName>
    </domain>
</protein>
<dbReference type="SUPFAM" id="SSF53271">
    <property type="entry name" value="PRTase-like"/>
    <property type="match status" value="1"/>
</dbReference>
<dbReference type="HAMAP" id="MF_01219">
    <property type="entry name" value="PyrR"/>
    <property type="match status" value="1"/>
</dbReference>
<keyword evidence="4 6" id="KW-0328">Glycosyltransferase</keyword>
<comment type="function">
    <text evidence="4">Also displays a weak uracil phosphoribosyltransferase activity which is not physiologically significant.</text>
</comment>
<dbReference type="AlphaFoldDB" id="A0A2S5R9Y1"/>
<evidence type="ECO:0000256" key="2">
    <source>
        <dbReference type="ARBA" id="ARBA00023015"/>
    </source>
</evidence>
<reference evidence="6 7" key="1">
    <citation type="submission" date="2017-11" db="EMBL/GenBank/DDBJ databases">
        <title>Genome sequence of Entomoplasma lucivorax PIPN-2 (ATCC 49196).</title>
        <authorList>
            <person name="Lo W.-S."/>
            <person name="Gasparich G.E."/>
            <person name="Kuo C.-H."/>
        </authorList>
    </citation>
    <scope>NUCLEOTIDE SEQUENCE [LARGE SCALE GENOMIC DNA]</scope>
    <source>
        <strain evidence="6 7">PIPN-2</strain>
    </source>
</reference>
<accession>A0A2S5R9Y1</accession>
<dbReference type="Gene3D" id="3.40.50.2020">
    <property type="match status" value="1"/>
</dbReference>
<sequence length="171" mass="19240">MNKTLLDQQAIQRAISRMCHEIIESAKGTTDLVLAGIKTNGIFIAQRIAEKIAQIENVKIPVIELDISDFRDDMRKTSNNFTIAKNLNNLKVVIVDDVLFTGRTVRAALDCILTNYRPQKIALAVLVDRGHRELPIRADFVGKNIPTSFNERVEVQLSEIDNQDLIQIVSD</sequence>
<keyword evidence="3 4" id="KW-0804">Transcription</keyword>
<dbReference type="Proteomes" id="UP000237865">
    <property type="component" value="Unassembled WGS sequence"/>
</dbReference>
<keyword evidence="7" id="KW-1185">Reference proteome</keyword>
<evidence type="ECO:0000256" key="3">
    <source>
        <dbReference type="ARBA" id="ARBA00023163"/>
    </source>
</evidence>
<dbReference type="GO" id="GO:0004845">
    <property type="term" value="F:uracil phosphoribosyltransferase activity"/>
    <property type="evidence" value="ECO:0007669"/>
    <property type="project" value="UniProtKB-UniRule"/>
</dbReference>
<gene>
    <name evidence="4 6" type="primary">pyrR</name>
    <name evidence="6" type="ORF">ELUCI_v1c09160</name>
</gene>
<dbReference type="InterPro" id="IPR023050">
    <property type="entry name" value="PyrR"/>
</dbReference>
<dbReference type="Pfam" id="PF00156">
    <property type="entry name" value="Pribosyltran"/>
    <property type="match status" value="1"/>
</dbReference>
<dbReference type="NCBIfam" id="NF003549">
    <property type="entry name" value="PRK05205.1-5"/>
    <property type="match status" value="1"/>
</dbReference>
<dbReference type="PANTHER" id="PTHR11608:SF0">
    <property type="entry name" value="BIFUNCTIONAL PROTEIN PYRR"/>
    <property type="match status" value="1"/>
</dbReference>
<dbReference type="CDD" id="cd06223">
    <property type="entry name" value="PRTases_typeI"/>
    <property type="match status" value="1"/>
</dbReference>
<dbReference type="InterPro" id="IPR000836">
    <property type="entry name" value="PRTase_dom"/>
</dbReference>
<dbReference type="PANTHER" id="PTHR11608">
    <property type="entry name" value="BIFUNCTIONAL PROTEIN PYRR"/>
    <property type="match status" value="1"/>
</dbReference>
<dbReference type="RefSeq" id="WP_028126868.1">
    <property type="nucleotide sequence ID" value="NZ_PHNE01000006.1"/>
</dbReference>
<dbReference type="EMBL" id="PHNE01000006">
    <property type="protein sequence ID" value="PPE04136.1"/>
    <property type="molecule type" value="Genomic_DNA"/>
</dbReference>
<dbReference type="InterPro" id="IPR029057">
    <property type="entry name" value="PRTase-like"/>
</dbReference>
<dbReference type="EC" id="2.4.2.9" evidence="4"/>
<name>A0A2S5R9Y1_9MOLU</name>
<evidence type="ECO:0000313" key="7">
    <source>
        <dbReference type="Proteomes" id="UP000237865"/>
    </source>
</evidence>
<keyword evidence="4 6" id="KW-0808">Transferase</keyword>
<dbReference type="FunFam" id="3.40.50.2020:FF:000020">
    <property type="entry name" value="Bifunctional protein PyrR"/>
    <property type="match status" value="1"/>
</dbReference>
<comment type="catalytic activity">
    <reaction evidence="4">
        <text>UMP + diphosphate = 5-phospho-alpha-D-ribose 1-diphosphate + uracil</text>
        <dbReference type="Rhea" id="RHEA:13017"/>
        <dbReference type="ChEBI" id="CHEBI:17568"/>
        <dbReference type="ChEBI" id="CHEBI:33019"/>
        <dbReference type="ChEBI" id="CHEBI:57865"/>
        <dbReference type="ChEBI" id="CHEBI:58017"/>
        <dbReference type="EC" id="2.4.2.9"/>
    </reaction>
</comment>
<evidence type="ECO:0000313" key="6">
    <source>
        <dbReference type="EMBL" id="PPE04136.1"/>
    </source>
</evidence>
<comment type="function">
    <text evidence="4">Regulates the transcription of the pyrimidine nucleotide (pyr) operon in response to exogenous pyrimidines.</text>
</comment>
<dbReference type="STRING" id="1399797.GCA_000518285_01561"/>
<evidence type="ECO:0000256" key="4">
    <source>
        <dbReference type="HAMAP-Rule" id="MF_01219"/>
    </source>
</evidence>
<dbReference type="GO" id="GO:0006355">
    <property type="term" value="P:regulation of DNA-templated transcription"/>
    <property type="evidence" value="ECO:0007669"/>
    <property type="project" value="UniProtKB-UniRule"/>
</dbReference>
<feature type="short sequence motif" description="PRPP-binding" evidence="4">
    <location>
        <begin position="92"/>
        <end position="104"/>
    </location>
</feature>
<keyword evidence="2 4" id="KW-0805">Transcription regulation</keyword>
<feature type="domain" description="Phosphoribosyltransferase" evidence="5">
    <location>
        <begin position="3"/>
        <end position="152"/>
    </location>
</feature>
<proteinExistence type="inferred from homology"/>